<protein>
    <submittedName>
        <fullName evidence="1">DNA-binding transcriptional regulator, FrmR family</fullName>
    </submittedName>
</protein>
<dbReference type="Proteomes" id="UP000199668">
    <property type="component" value="Unassembled WGS sequence"/>
</dbReference>
<dbReference type="AlphaFoldDB" id="A0A1I4LBX3"/>
<dbReference type="CDD" id="cd10148">
    <property type="entry name" value="CsoR-like_DUF156"/>
    <property type="match status" value="1"/>
</dbReference>
<organism evidence="1 2">
    <name type="scientific">Salibacterium qingdaonense</name>
    <dbReference type="NCBI Taxonomy" id="266892"/>
    <lineage>
        <taxon>Bacteria</taxon>
        <taxon>Bacillati</taxon>
        <taxon>Bacillota</taxon>
        <taxon>Bacilli</taxon>
        <taxon>Bacillales</taxon>
        <taxon>Bacillaceae</taxon>
    </lineage>
</organism>
<dbReference type="RefSeq" id="WP_090926501.1">
    <property type="nucleotide sequence ID" value="NZ_FOTY01000007.1"/>
</dbReference>
<dbReference type="PANTHER" id="PTHR33677:SF3">
    <property type="entry name" value="COPPER-SENSING TRANSCRIPTIONAL REPRESSOR RICR"/>
    <property type="match status" value="1"/>
</dbReference>
<proteinExistence type="predicted"/>
<gene>
    <name evidence="1" type="ORF">SAMN04488054_10784</name>
</gene>
<keyword evidence="2" id="KW-1185">Reference proteome</keyword>
<dbReference type="STRING" id="266892.SAMN04488054_10784"/>
<keyword evidence="1" id="KW-0238">DNA-binding</keyword>
<dbReference type="InterPro" id="IPR003735">
    <property type="entry name" value="Metal_Tscrpt_repr"/>
</dbReference>
<dbReference type="GO" id="GO:0046872">
    <property type="term" value="F:metal ion binding"/>
    <property type="evidence" value="ECO:0007669"/>
    <property type="project" value="InterPro"/>
</dbReference>
<dbReference type="GO" id="GO:0003677">
    <property type="term" value="F:DNA binding"/>
    <property type="evidence" value="ECO:0007669"/>
    <property type="project" value="UniProtKB-KW"/>
</dbReference>
<evidence type="ECO:0000313" key="2">
    <source>
        <dbReference type="Proteomes" id="UP000199668"/>
    </source>
</evidence>
<name>A0A1I4LBX3_9BACI</name>
<dbReference type="Gene3D" id="1.20.58.1000">
    <property type="entry name" value="Metal-sensitive repressor, helix protomer"/>
    <property type="match status" value="1"/>
</dbReference>
<dbReference type="OrthoDB" id="9811244at2"/>
<dbReference type="PANTHER" id="PTHR33677">
    <property type="entry name" value="TRANSCRIPTIONAL REPRESSOR FRMR-RELATED"/>
    <property type="match status" value="1"/>
</dbReference>
<dbReference type="InterPro" id="IPR038390">
    <property type="entry name" value="Metal_Tscrpt_repr_sf"/>
</dbReference>
<sequence length="98" mass="11339">MEEQTHTEKRTVQPHKQQMLNRLKRIEGQVRGVHNMVEDDRYCVDILNQIAAIQSAVNKVSVQLMEDHTHHCVSNAIESGEGEESINELMDVMKRMLK</sequence>
<dbReference type="EMBL" id="FOTY01000007">
    <property type="protein sequence ID" value="SFL88512.1"/>
    <property type="molecule type" value="Genomic_DNA"/>
</dbReference>
<reference evidence="1 2" key="1">
    <citation type="submission" date="2016-10" db="EMBL/GenBank/DDBJ databases">
        <authorList>
            <person name="de Groot N.N."/>
        </authorList>
    </citation>
    <scope>NUCLEOTIDE SEQUENCE [LARGE SCALE GENOMIC DNA]</scope>
    <source>
        <strain evidence="1 2">CGMCC 1.6134</strain>
    </source>
</reference>
<accession>A0A1I4LBX3</accession>
<dbReference type="Pfam" id="PF02583">
    <property type="entry name" value="Trns_repr_metal"/>
    <property type="match status" value="1"/>
</dbReference>
<dbReference type="GO" id="GO:0045892">
    <property type="term" value="P:negative regulation of DNA-templated transcription"/>
    <property type="evidence" value="ECO:0007669"/>
    <property type="project" value="UniProtKB-ARBA"/>
</dbReference>
<evidence type="ECO:0000313" key="1">
    <source>
        <dbReference type="EMBL" id="SFL88512.1"/>
    </source>
</evidence>